<name>A0ACB7W202_DIOAL</name>
<dbReference type="EMBL" id="CM037015">
    <property type="protein sequence ID" value="KAH7681625.1"/>
    <property type="molecule type" value="Genomic_DNA"/>
</dbReference>
<protein>
    <submittedName>
        <fullName evidence="1">Dnaj-like subfamily b member 12 protein</fullName>
    </submittedName>
</protein>
<keyword evidence="2" id="KW-1185">Reference proteome</keyword>
<evidence type="ECO:0000313" key="1">
    <source>
        <dbReference type="EMBL" id="KAH7681625.1"/>
    </source>
</evidence>
<comment type="caution">
    <text evidence="1">The sequence shown here is derived from an EMBL/GenBank/DDBJ whole genome shotgun (WGS) entry which is preliminary data.</text>
</comment>
<sequence length="375" mass="41820">MDGNKDDALKCLKIGKAALESGDRGRALKFLSKARRLDPSLPVDELLLAARGGESQDHSSSSNGANPSDAPSAEEAGNPDAGVASTASSSTTARTRVSSNGSTNGSARVCTEEQISIVREIKKQKDFYKILGLERNCTIEDVRKAYRKISLKVHPDKNNAPGSDEAFKSVSRAFQCLSNEESRKRYDLVGSEEPNYGVARPAARNYYNGYNGFYEADFDADEIFRNFFFGGGPMQTTPFGTFQFRTGGMGRHTANEMHGGGGGGGFNLRTLIQILPVLLLLLLNFLPSSEPVYSLSRTYHHDYKVETPRGVPYYVKRDKFDQDYPYQSSERVALEKRIEREYIGILSQNCRVELQRRNWGLSYETPYCDMLRKFD</sequence>
<evidence type="ECO:0000313" key="2">
    <source>
        <dbReference type="Proteomes" id="UP000827976"/>
    </source>
</evidence>
<reference evidence="2" key="1">
    <citation type="journal article" date="2022" name="Nat. Commun.">
        <title>Chromosome evolution and the genetic basis of agronomically important traits in greater yam.</title>
        <authorList>
            <person name="Bredeson J.V."/>
            <person name="Lyons J.B."/>
            <person name="Oniyinde I.O."/>
            <person name="Okereke N.R."/>
            <person name="Kolade O."/>
            <person name="Nnabue I."/>
            <person name="Nwadili C.O."/>
            <person name="Hribova E."/>
            <person name="Parker M."/>
            <person name="Nwogha J."/>
            <person name="Shu S."/>
            <person name="Carlson J."/>
            <person name="Kariba R."/>
            <person name="Muthemba S."/>
            <person name="Knop K."/>
            <person name="Barton G.J."/>
            <person name="Sherwood A.V."/>
            <person name="Lopez-Montes A."/>
            <person name="Asiedu R."/>
            <person name="Jamnadass R."/>
            <person name="Muchugi A."/>
            <person name="Goodstein D."/>
            <person name="Egesi C.N."/>
            <person name="Featherston J."/>
            <person name="Asfaw A."/>
            <person name="Simpson G.G."/>
            <person name="Dolezel J."/>
            <person name="Hendre P.S."/>
            <person name="Van Deynze A."/>
            <person name="Kumar P.L."/>
            <person name="Obidiegwu J.E."/>
            <person name="Bhattacharjee R."/>
            <person name="Rokhsar D.S."/>
        </authorList>
    </citation>
    <scope>NUCLEOTIDE SEQUENCE [LARGE SCALE GENOMIC DNA]</scope>
    <source>
        <strain evidence="2">cv. TDa95/00328</strain>
    </source>
</reference>
<proteinExistence type="predicted"/>
<accession>A0ACB7W202</accession>
<organism evidence="1 2">
    <name type="scientific">Dioscorea alata</name>
    <name type="common">Purple yam</name>
    <dbReference type="NCBI Taxonomy" id="55571"/>
    <lineage>
        <taxon>Eukaryota</taxon>
        <taxon>Viridiplantae</taxon>
        <taxon>Streptophyta</taxon>
        <taxon>Embryophyta</taxon>
        <taxon>Tracheophyta</taxon>
        <taxon>Spermatophyta</taxon>
        <taxon>Magnoliopsida</taxon>
        <taxon>Liliopsida</taxon>
        <taxon>Dioscoreales</taxon>
        <taxon>Dioscoreaceae</taxon>
        <taxon>Dioscorea</taxon>
    </lineage>
</organism>
<gene>
    <name evidence="1" type="ORF">IHE45_05G069800</name>
</gene>
<dbReference type="Proteomes" id="UP000827976">
    <property type="component" value="Chromosome 5"/>
</dbReference>